<dbReference type="InterPro" id="IPR007197">
    <property type="entry name" value="rSAM"/>
</dbReference>
<dbReference type="Proteomes" id="UP000001880">
    <property type="component" value="Chromosome"/>
</dbReference>
<sequence>MWRDPDDDGALGRSVLSAPLEAHLQLTNRCDAGCAGCYTGATPRGGAGEWGLEAWQRTIDELAAMGVFHVALGGGESVLLPWLGDIARYARARGIVPNLTTSGLTNLERLLRIADEFGQINVSLDGLGATYAAVRGFDGFARADRAIRALRQRKREIGINVVVTRHNFDQIDEIFAYARARGLNEIELLRFKPAGRGRRSYAAQACSDEQHRRFLPLVLAACRRHRVRARVDCSYTPMLAHHRPAPELLAGLAVYGCTGGDFLIGVKATGMLSACSFAAAPPEKPRADALSGYWQREGAFGPFRQWRDAEEPCRSCDYHRLCRGGCRVVSAHVLGDAARPDPECPRVIDWHAARADSEPE</sequence>
<dbReference type="GO" id="GO:0051539">
    <property type="term" value="F:4 iron, 4 sulfur cluster binding"/>
    <property type="evidence" value="ECO:0007669"/>
    <property type="project" value="UniProtKB-KW"/>
</dbReference>
<dbReference type="PANTHER" id="PTHR11228:SF7">
    <property type="entry name" value="PQQA PEPTIDE CYCLASE"/>
    <property type="match status" value="1"/>
</dbReference>
<keyword evidence="5" id="KW-0408">Iron</keyword>
<evidence type="ECO:0000256" key="1">
    <source>
        <dbReference type="ARBA" id="ARBA00001966"/>
    </source>
</evidence>
<dbReference type="PANTHER" id="PTHR11228">
    <property type="entry name" value="RADICAL SAM DOMAIN PROTEIN"/>
    <property type="match status" value="1"/>
</dbReference>
<keyword evidence="2" id="KW-0004">4Fe-4S</keyword>
<dbReference type="Pfam" id="PF04055">
    <property type="entry name" value="Radical_SAM"/>
    <property type="match status" value="1"/>
</dbReference>
<evidence type="ECO:0000256" key="2">
    <source>
        <dbReference type="ARBA" id="ARBA00022485"/>
    </source>
</evidence>
<dbReference type="SFLD" id="SFLDG01067">
    <property type="entry name" value="SPASM/twitch_domain_containing"/>
    <property type="match status" value="1"/>
</dbReference>
<dbReference type="PROSITE" id="PS51918">
    <property type="entry name" value="RADICAL_SAM"/>
    <property type="match status" value="1"/>
</dbReference>
<dbReference type="NCBIfam" id="TIGR04085">
    <property type="entry name" value="rSAM_more_4Fe4S"/>
    <property type="match status" value="1"/>
</dbReference>
<evidence type="ECO:0000256" key="5">
    <source>
        <dbReference type="ARBA" id="ARBA00023004"/>
    </source>
</evidence>
<dbReference type="GO" id="GO:0003824">
    <property type="term" value="F:catalytic activity"/>
    <property type="evidence" value="ECO:0007669"/>
    <property type="project" value="InterPro"/>
</dbReference>
<keyword evidence="3" id="KW-0949">S-adenosyl-L-methionine</keyword>
<protein>
    <submittedName>
        <fullName evidence="8">Radical SAM domain protein</fullName>
    </submittedName>
</protein>
<dbReference type="InterPro" id="IPR023885">
    <property type="entry name" value="4Fe4S-binding_SPASM_dom"/>
</dbReference>
<dbReference type="SFLD" id="SFLDS00029">
    <property type="entry name" value="Radical_SAM"/>
    <property type="match status" value="1"/>
</dbReference>
<dbReference type="InterPro" id="IPR017200">
    <property type="entry name" value="PqqE-like"/>
</dbReference>
<dbReference type="Gene3D" id="3.20.20.70">
    <property type="entry name" value="Aldolase class I"/>
    <property type="match status" value="1"/>
</dbReference>
<keyword evidence="6" id="KW-0411">Iron-sulfur</keyword>
<organism evidence="8 9">
    <name type="scientific">Haliangium ochraceum (strain DSM 14365 / JCM 11303 / SMP-2)</name>
    <dbReference type="NCBI Taxonomy" id="502025"/>
    <lineage>
        <taxon>Bacteria</taxon>
        <taxon>Pseudomonadati</taxon>
        <taxon>Myxococcota</taxon>
        <taxon>Polyangia</taxon>
        <taxon>Haliangiales</taxon>
        <taxon>Kofleriaceae</taxon>
        <taxon>Haliangium</taxon>
    </lineage>
</organism>
<dbReference type="AlphaFoldDB" id="D0LL20"/>
<dbReference type="InterPro" id="IPR050377">
    <property type="entry name" value="Radical_SAM_PqqE_MftC-like"/>
</dbReference>
<accession>D0LL20</accession>
<evidence type="ECO:0000313" key="8">
    <source>
        <dbReference type="EMBL" id="ACY16740.1"/>
    </source>
</evidence>
<reference evidence="8 9" key="1">
    <citation type="journal article" date="2010" name="Stand. Genomic Sci.">
        <title>Complete genome sequence of Haliangium ochraceum type strain (SMP-2).</title>
        <authorList>
            <consortium name="US DOE Joint Genome Institute (JGI-PGF)"/>
            <person name="Ivanova N."/>
            <person name="Daum C."/>
            <person name="Lang E."/>
            <person name="Abt B."/>
            <person name="Kopitz M."/>
            <person name="Saunders E."/>
            <person name="Lapidus A."/>
            <person name="Lucas S."/>
            <person name="Glavina Del Rio T."/>
            <person name="Nolan M."/>
            <person name="Tice H."/>
            <person name="Copeland A."/>
            <person name="Cheng J.F."/>
            <person name="Chen F."/>
            <person name="Bruce D."/>
            <person name="Goodwin L."/>
            <person name="Pitluck S."/>
            <person name="Mavromatis K."/>
            <person name="Pati A."/>
            <person name="Mikhailova N."/>
            <person name="Chen A."/>
            <person name="Palaniappan K."/>
            <person name="Land M."/>
            <person name="Hauser L."/>
            <person name="Chang Y.J."/>
            <person name="Jeffries C.D."/>
            <person name="Detter J.C."/>
            <person name="Brettin T."/>
            <person name="Rohde M."/>
            <person name="Goker M."/>
            <person name="Bristow J."/>
            <person name="Markowitz V."/>
            <person name="Eisen J.A."/>
            <person name="Hugenholtz P."/>
            <person name="Kyrpides N.C."/>
            <person name="Klenk H.P."/>
        </authorList>
    </citation>
    <scope>NUCLEOTIDE SEQUENCE [LARGE SCALE GENOMIC DNA]</scope>
    <source>
        <strain evidence="9">DSM 14365 / CIP 107738 / JCM 11303 / AJ 13395 / SMP-2</strain>
    </source>
</reference>
<gene>
    <name evidence="8" type="ordered locus">Hoch_4243</name>
</gene>
<keyword evidence="4" id="KW-0479">Metal-binding</keyword>
<dbReference type="CDD" id="cd01335">
    <property type="entry name" value="Radical_SAM"/>
    <property type="match status" value="1"/>
</dbReference>
<dbReference type="InterPro" id="IPR058240">
    <property type="entry name" value="rSAM_sf"/>
</dbReference>
<dbReference type="PIRSF" id="PIRSF037420">
    <property type="entry name" value="PQQ_syn_pqqE"/>
    <property type="match status" value="1"/>
</dbReference>
<evidence type="ECO:0000256" key="4">
    <source>
        <dbReference type="ARBA" id="ARBA00022723"/>
    </source>
</evidence>
<proteinExistence type="predicted"/>
<dbReference type="InterPro" id="IPR013785">
    <property type="entry name" value="Aldolase_TIM"/>
</dbReference>
<dbReference type="KEGG" id="hoh:Hoch_4243"/>
<evidence type="ECO:0000313" key="9">
    <source>
        <dbReference type="Proteomes" id="UP000001880"/>
    </source>
</evidence>
<comment type="cofactor">
    <cofactor evidence="1">
        <name>[4Fe-4S] cluster</name>
        <dbReference type="ChEBI" id="CHEBI:49883"/>
    </cofactor>
</comment>
<feature type="domain" description="Radical SAM core" evidence="7">
    <location>
        <begin position="16"/>
        <end position="228"/>
    </location>
</feature>
<dbReference type="HOGENOM" id="CLU_009273_4_2_7"/>
<name>D0LL20_HALO1</name>
<dbReference type="EMBL" id="CP001804">
    <property type="protein sequence ID" value="ACY16740.1"/>
    <property type="molecule type" value="Genomic_DNA"/>
</dbReference>
<evidence type="ECO:0000256" key="3">
    <source>
        <dbReference type="ARBA" id="ARBA00022691"/>
    </source>
</evidence>
<dbReference type="SUPFAM" id="SSF102114">
    <property type="entry name" value="Radical SAM enzymes"/>
    <property type="match status" value="1"/>
</dbReference>
<dbReference type="GO" id="GO:0046872">
    <property type="term" value="F:metal ion binding"/>
    <property type="evidence" value="ECO:0007669"/>
    <property type="project" value="UniProtKB-KW"/>
</dbReference>
<dbReference type="eggNOG" id="COG0535">
    <property type="taxonomic scope" value="Bacteria"/>
</dbReference>
<evidence type="ECO:0000256" key="6">
    <source>
        <dbReference type="ARBA" id="ARBA00023014"/>
    </source>
</evidence>
<evidence type="ECO:0000259" key="7">
    <source>
        <dbReference type="PROSITE" id="PS51918"/>
    </source>
</evidence>
<keyword evidence="9" id="KW-1185">Reference proteome</keyword>
<dbReference type="STRING" id="502025.Hoch_4243"/>